<protein>
    <submittedName>
        <fullName evidence="2">Uncharacterized protein</fullName>
    </submittedName>
</protein>
<reference evidence="2" key="1">
    <citation type="submission" date="2021-06" db="EMBL/GenBank/DDBJ databases">
        <title>Parelaphostrongylus tenuis whole genome reference sequence.</title>
        <authorList>
            <person name="Garwood T.J."/>
            <person name="Larsen P.A."/>
            <person name="Fountain-Jones N.M."/>
            <person name="Garbe J.R."/>
            <person name="Macchietto M.G."/>
            <person name="Kania S.A."/>
            <person name="Gerhold R.W."/>
            <person name="Richards J.E."/>
            <person name="Wolf T.M."/>
        </authorList>
    </citation>
    <scope>NUCLEOTIDE SEQUENCE</scope>
    <source>
        <strain evidence="2">MNPRO001-30</strain>
        <tissue evidence="2">Meninges</tissue>
    </source>
</reference>
<comment type="caution">
    <text evidence="2">The sequence shown here is derived from an EMBL/GenBank/DDBJ whole genome shotgun (WGS) entry which is preliminary data.</text>
</comment>
<name>A0AAD5WFL0_PARTN</name>
<evidence type="ECO:0000256" key="1">
    <source>
        <dbReference type="SAM" id="MobiDB-lite"/>
    </source>
</evidence>
<keyword evidence="3" id="KW-1185">Reference proteome</keyword>
<feature type="region of interest" description="Disordered" evidence="1">
    <location>
        <begin position="1"/>
        <end position="71"/>
    </location>
</feature>
<dbReference type="Proteomes" id="UP001196413">
    <property type="component" value="Unassembled WGS sequence"/>
</dbReference>
<evidence type="ECO:0000313" key="3">
    <source>
        <dbReference type="Proteomes" id="UP001196413"/>
    </source>
</evidence>
<sequence>MTEPNSTGPPNRRAIGARSAATQPGIRQSSTSSHHRFSTRVGEHPPSMPLITPASSTNRNRRRHHTSVTEKGTDKLKLRILYSAEEDVRFARCANAAFAVLTHDVDACRRIKNQEFAGNSENNCPARTCYGWSYAVFPKGNVPARVYDLRR</sequence>
<accession>A0AAD5WFL0</accession>
<organism evidence="2 3">
    <name type="scientific">Parelaphostrongylus tenuis</name>
    <name type="common">Meningeal worm</name>
    <dbReference type="NCBI Taxonomy" id="148309"/>
    <lineage>
        <taxon>Eukaryota</taxon>
        <taxon>Metazoa</taxon>
        <taxon>Ecdysozoa</taxon>
        <taxon>Nematoda</taxon>
        <taxon>Chromadorea</taxon>
        <taxon>Rhabditida</taxon>
        <taxon>Rhabditina</taxon>
        <taxon>Rhabditomorpha</taxon>
        <taxon>Strongyloidea</taxon>
        <taxon>Metastrongylidae</taxon>
        <taxon>Parelaphostrongylus</taxon>
    </lineage>
</organism>
<gene>
    <name evidence="2" type="ORF">KIN20_029385</name>
</gene>
<evidence type="ECO:0000313" key="2">
    <source>
        <dbReference type="EMBL" id="KAJ1368286.1"/>
    </source>
</evidence>
<dbReference type="AlphaFoldDB" id="A0AAD5WFL0"/>
<proteinExistence type="predicted"/>
<dbReference type="EMBL" id="JAHQIW010006135">
    <property type="protein sequence ID" value="KAJ1368286.1"/>
    <property type="molecule type" value="Genomic_DNA"/>
</dbReference>